<dbReference type="AlphaFoldDB" id="A0A2A2JST3"/>
<feature type="compositionally biased region" description="Polar residues" evidence="1">
    <location>
        <begin position="109"/>
        <end position="120"/>
    </location>
</feature>
<dbReference type="Proteomes" id="UP000218231">
    <property type="component" value="Unassembled WGS sequence"/>
</dbReference>
<sequence>MFNGLYNADGEQAIAMSAVEQLEMSGVGMEQAQGAGAGPLGSRALLDSNKAPSAAVAGQNVNLASYAQYLQQLQQQYMMGYFIPLNSNQAIPITVLANNNRLMGRKSVDTNQNAIGSEQKSPVDRERERTASSLLAAKPSENKQKREIKHVDNEPPKYGIRNARNCQICFCRYNPGHSVASEELLIHEETECKDRIFFDSVLKRKKAFI</sequence>
<keyword evidence="3" id="KW-1185">Reference proteome</keyword>
<evidence type="ECO:0000256" key="1">
    <source>
        <dbReference type="SAM" id="MobiDB-lite"/>
    </source>
</evidence>
<organism evidence="2 3">
    <name type="scientific">Diploscapter pachys</name>
    <dbReference type="NCBI Taxonomy" id="2018661"/>
    <lineage>
        <taxon>Eukaryota</taxon>
        <taxon>Metazoa</taxon>
        <taxon>Ecdysozoa</taxon>
        <taxon>Nematoda</taxon>
        <taxon>Chromadorea</taxon>
        <taxon>Rhabditida</taxon>
        <taxon>Rhabditina</taxon>
        <taxon>Rhabditomorpha</taxon>
        <taxon>Rhabditoidea</taxon>
        <taxon>Rhabditidae</taxon>
        <taxon>Diploscapter</taxon>
    </lineage>
</organism>
<dbReference type="EMBL" id="LIAE01010242">
    <property type="protein sequence ID" value="PAV64718.1"/>
    <property type="molecule type" value="Genomic_DNA"/>
</dbReference>
<feature type="compositionally biased region" description="Basic and acidic residues" evidence="1">
    <location>
        <begin position="121"/>
        <end position="130"/>
    </location>
</feature>
<protein>
    <submittedName>
        <fullName evidence="2">Uncharacterized protein</fullName>
    </submittedName>
</protein>
<comment type="caution">
    <text evidence="2">The sequence shown here is derived from an EMBL/GenBank/DDBJ whole genome shotgun (WGS) entry which is preliminary data.</text>
</comment>
<proteinExistence type="predicted"/>
<accession>A0A2A2JST3</accession>
<gene>
    <name evidence="2" type="ORF">WR25_20553</name>
</gene>
<reference evidence="2 3" key="1">
    <citation type="journal article" date="2017" name="Curr. Biol.">
        <title>Genome architecture and evolution of a unichromosomal asexual nematode.</title>
        <authorList>
            <person name="Fradin H."/>
            <person name="Zegar C."/>
            <person name="Gutwein M."/>
            <person name="Lucas J."/>
            <person name="Kovtun M."/>
            <person name="Corcoran D."/>
            <person name="Baugh L.R."/>
            <person name="Kiontke K."/>
            <person name="Gunsalus K."/>
            <person name="Fitch D.H."/>
            <person name="Piano F."/>
        </authorList>
    </citation>
    <scope>NUCLEOTIDE SEQUENCE [LARGE SCALE GENOMIC DNA]</scope>
    <source>
        <strain evidence="2">PF1309</strain>
    </source>
</reference>
<evidence type="ECO:0000313" key="2">
    <source>
        <dbReference type="EMBL" id="PAV64718.1"/>
    </source>
</evidence>
<feature type="region of interest" description="Disordered" evidence="1">
    <location>
        <begin position="107"/>
        <end position="130"/>
    </location>
</feature>
<evidence type="ECO:0000313" key="3">
    <source>
        <dbReference type="Proteomes" id="UP000218231"/>
    </source>
</evidence>
<name>A0A2A2JST3_9BILA</name>